<feature type="compositionally biased region" description="Basic and acidic residues" evidence="1">
    <location>
        <begin position="24"/>
        <end position="37"/>
    </location>
</feature>
<feature type="compositionally biased region" description="Basic and acidic residues" evidence="1">
    <location>
        <begin position="69"/>
        <end position="94"/>
    </location>
</feature>
<dbReference type="HOGENOM" id="CLU_2237781_0_0_1"/>
<organism evidence="2 3">
    <name type="scientific">Pseudozyma hubeiensis (strain SY62)</name>
    <name type="common">Yeast</name>
    <dbReference type="NCBI Taxonomy" id="1305764"/>
    <lineage>
        <taxon>Eukaryota</taxon>
        <taxon>Fungi</taxon>
        <taxon>Dikarya</taxon>
        <taxon>Basidiomycota</taxon>
        <taxon>Ustilaginomycotina</taxon>
        <taxon>Ustilaginomycetes</taxon>
        <taxon>Ustilaginales</taxon>
        <taxon>Ustilaginaceae</taxon>
        <taxon>Pseudozyma</taxon>
    </lineage>
</organism>
<sequence>MMDLVGKEDVVGGSHFKYVCHAESKAAESKAQQHERLPQQMSPQQPAANMSHWCSGSSPPDEAQGVEYLRSERKDEERIKSDRMHGDLAEKRVSAAEPTMTFARM</sequence>
<dbReference type="GeneID" id="24107399"/>
<feature type="region of interest" description="Disordered" evidence="1">
    <location>
        <begin position="24"/>
        <end position="105"/>
    </location>
</feature>
<gene>
    <name evidence="2" type="ORF">PHSY_002105</name>
</gene>
<evidence type="ECO:0000313" key="3">
    <source>
        <dbReference type="Proteomes" id="UP000014071"/>
    </source>
</evidence>
<proteinExistence type="predicted"/>
<dbReference type="RefSeq" id="XP_012188120.1">
    <property type="nucleotide sequence ID" value="XM_012332730.1"/>
</dbReference>
<dbReference type="AlphaFoldDB" id="R9P023"/>
<evidence type="ECO:0000313" key="2">
    <source>
        <dbReference type="EMBL" id="GAC94533.1"/>
    </source>
</evidence>
<evidence type="ECO:0000256" key="1">
    <source>
        <dbReference type="SAM" id="MobiDB-lite"/>
    </source>
</evidence>
<feature type="compositionally biased region" description="Polar residues" evidence="1">
    <location>
        <begin position="39"/>
        <end position="58"/>
    </location>
</feature>
<reference evidence="3" key="1">
    <citation type="journal article" date="2013" name="Genome Announc.">
        <title>Draft genome sequence of the basidiomycetous yeast-like fungus Pseudozyma hubeiensis SY62, which produces an abundant amount of the biosurfactant mannosylerythritol lipids.</title>
        <authorList>
            <person name="Konishi M."/>
            <person name="Hatada Y."/>
            <person name="Horiuchi J."/>
        </authorList>
    </citation>
    <scope>NUCLEOTIDE SEQUENCE [LARGE SCALE GENOMIC DNA]</scope>
    <source>
        <strain evidence="3">SY62</strain>
    </source>
</reference>
<dbReference type="Proteomes" id="UP000014071">
    <property type="component" value="Unassembled WGS sequence"/>
</dbReference>
<dbReference type="EMBL" id="DF238784">
    <property type="protein sequence ID" value="GAC94533.1"/>
    <property type="molecule type" value="Genomic_DNA"/>
</dbReference>
<keyword evidence="3" id="KW-1185">Reference proteome</keyword>
<protein>
    <submittedName>
        <fullName evidence="2">Uncharacterized protein</fullName>
    </submittedName>
</protein>
<accession>R9P023</accession>
<name>R9P023_PSEHS</name>